<evidence type="ECO:0000256" key="2">
    <source>
        <dbReference type="ARBA" id="ARBA00009773"/>
    </source>
</evidence>
<dbReference type="PANTHER" id="PTHR21716">
    <property type="entry name" value="TRANSMEMBRANE PROTEIN"/>
    <property type="match status" value="1"/>
</dbReference>
<dbReference type="GO" id="GO:0055085">
    <property type="term" value="P:transmembrane transport"/>
    <property type="evidence" value="ECO:0007669"/>
    <property type="project" value="TreeGrafter"/>
</dbReference>
<accession>A0AA37XJJ9</accession>
<feature type="transmembrane region" description="Helical" evidence="8">
    <location>
        <begin position="252"/>
        <end position="270"/>
    </location>
</feature>
<feature type="transmembrane region" description="Helical" evidence="8">
    <location>
        <begin position="17"/>
        <end position="39"/>
    </location>
</feature>
<evidence type="ECO:0000256" key="4">
    <source>
        <dbReference type="ARBA" id="ARBA00022475"/>
    </source>
</evidence>
<evidence type="ECO:0000313" key="9">
    <source>
        <dbReference type="EMBL" id="GMA72313.1"/>
    </source>
</evidence>
<protein>
    <submittedName>
        <fullName evidence="9">AI-2E family transporter</fullName>
    </submittedName>
</protein>
<dbReference type="Pfam" id="PF01594">
    <property type="entry name" value="AI-2E_transport"/>
    <property type="match status" value="1"/>
</dbReference>
<name>A0AA37XJJ9_9ENTE</name>
<proteinExistence type="inferred from homology"/>
<dbReference type="EMBL" id="BSUW01000001">
    <property type="protein sequence ID" value="GMA72313.1"/>
    <property type="molecule type" value="Genomic_DNA"/>
</dbReference>
<evidence type="ECO:0000256" key="5">
    <source>
        <dbReference type="ARBA" id="ARBA00022692"/>
    </source>
</evidence>
<feature type="transmembrane region" description="Helical" evidence="8">
    <location>
        <begin position="109"/>
        <end position="131"/>
    </location>
</feature>
<dbReference type="PANTHER" id="PTHR21716:SF53">
    <property type="entry name" value="PERMEASE PERM-RELATED"/>
    <property type="match status" value="1"/>
</dbReference>
<feature type="transmembrane region" description="Helical" evidence="8">
    <location>
        <begin position="276"/>
        <end position="295"/>
    </location>
</feature>
<sequence>MLNPIVNFFEKRGIRRIYSIIGLFILVAGLIAWGVVVIIPEIREQTTMFIDRLPGYIDTAQNAMDNFFSDPVFDKVQDQITISSERIMSSMTDMVQNLSRTTVQSIGNFFGAVASIFIAIVTMPVILFYLLKDGKKIAPYFVQFLPTKMRQPTLRVLREMNQQVSSYIRGQLTVAFAVAILFMIGFSIIGLDYAITLGVIAGFLNLVPYIGSFLAMVPAIFLGIVGGPVLLIKVLVVFAIEQAIEGRLISPLVLGNQLAIHPVTILFVLLTAGQLFGFFGVVLGVPAYAALKVVITNIFNWYKTISGLYTDEEKIPGDNTEESEK</sequence>
<evidence type="ECO:0000256" key="7">
    <source>
        <dbReference type="ARBA" id="ARBA00023136"/>
    </source>
</evidence>
<evidence type="ECO:0000256" key="1">
    <source>
        <dbReference type="ARBA" id="ARBA00004651"/>
    </source>
</evidence>
<evidence type="ECO:0000313" key="10">
    <source>
        <dbReference type="Proteomes" id="UP001157039"/>
    </source>
</evidence>
<dbReference type="AlphaFoldDB" id="A0AA37XJJ9"/>
<keyword evidence="5 8" id="KW-0812">Transmembrane</keyword>
<dbReference type="GO" id="GO:0005886">
    <property type="term" value="C:plasma membrane"/>
    <property type="evidence" value="ECO:0007669"/>
    <property type="project" value="UniProtKB-SubCell"/>
</dbReference>
<reference evidence="9 10" key="1">
    <citation type="journal article" date="2014" name="Int. J. Syst. Evol. Microbiol.">
        <title>Complete genome sequence of Corynebacterium casei LMG S-19264T (=DSM 44701T), isolated from a smear-ripened cheese.</title>
        <authorList>
            <consortium name="US DOE Joint Genome Institute (JGI-PGF)"/>
            <person name="Walter F."/>
            <person name="Albersmeier A."/>
            <person name="Kalinowski J."/>
            <person name="Ruckert C."/>
        </authorList>
    </citation>
    <scope>NUCLEOTIDE SEQUENCE [LARGE SCALE GENOMIC DNA]</scope>
    <source>
        <strain evidence="9 10">NBRC 114545</strain>
    </source>
</reference>
<keyword evidence="7 8" id="KW-0472">Membrane</keyword>
<organism evidence="9 10">
    <name type="scientific">Tetragenococcus osmophilus</name>
    <dbReference type="NCBI Taxonomy" id="526944"/>
    <lineage>
        <taxon>Bacteria</taxon>
        <taxon>Bacillati</taxon>
        <taxon>Bacillota</taxon>
        <taxon>Bacilli</taxon>
        <taxon>Lactobacillales</taxon>
        <taxon>Enterococcaceae</taxon>
        <taxon>Tetragenococcus</taxon>
    </lineage>
</organism>
<feature type="transmembrane region" description="Helical" evidence="8">
    <location>
        <begin position="174"/>
        <end position="207"/>
    </location>
</feature>
<feature type="transmembrane region" description="Helical" evidence="8">
    <location>
        <begin position="213"/>
        <end position="240"/>
    </location>
</feature>
<evidence type="ECO:0000256" key="3">
    <source>
        <dbReference type="ARBA" id="ARBA00022448"/>
    </source>
</evidence>
<keyword evidence="3" id="KW-0813">Transport</keyword>
<comment type="caution">
    <text evidence="9">The sequence shown here is derived from an EMBL/GenBank/DDBJ whole genome shotgun (WGS) entry which is preliminary data.</text>
</comment>
<dbReference type="Proteomes" id="UP001157039">
    <property type="component" value="Unassembled WGS sequence"/>
</dbReference>
<keyword evidence="6 8" id="KW-1133">Transmembrane helix</keyword>
<gene>
    <name evidence="9" type="ORF">GCM10025885_13620</name>
</gene>
<comment type="subcellular location">
    <subcellularLocation>
        <location evidence="1">Cell membrane</location>
        <topology evidence="1">Multi-pass membrane protein</topology>
    </subcellularLocation>
</comment>
<evidence type="ECO:0000256" key="8">
    <source>
        <dbReference type="SAM" id="Phobius"/>
    </source>
</evidence>
<evidence type="ECO:0000256" key="6">
    <source>
        <dbReference type="ARBA" id="ARBA00022989"/>
    </source>
</evidence>
<keyword evidence="4" id="KW-1003">Cell membrane</keyword>
<comment type="similarity">
    <text evidence="2">Belongs to the autoinducer-2 exporter (AI-2E) (TC 2.A.86) family.</text>
</comment>
<dbReference type="InterPro" id="IPR002549">
    <property type="entry name" value="AI-2E-like"/>
</dbReference>